<proteinExistence type="predicted"/>
<sequence length="76" mass="8550">MKISKFALSVIIILLSAYMLITKNFDMLPLSNFLLGLFMLVMGVEEFRKGRKGYGYLGVAVSLFAFFVSLQSIFLS</sequence>
<protein>
    <submittedName>
        <fullName evidence="2">DUF3953 domain-containing protein</fullName>
    </submittedName>
</protein>
<keyword evidence="3" id="KW-1185">Reference proteome</keyword>
<gene>
    <name evidence="2" type="ORF">MUO14_17385</name>
</gene>
<accession>A0ABY4GWZ3</accession>
<keyword evidence="1" id="KW-0472">Membrane</keyword>
<keyword evidence="1" id="KW-0812">Transmembrane</keyword>
<dbReference type="RefSeq" id="WP_244751850.1">
    <property type="nucleotide sequence ID" value="NZ_CP095074.1"/>
</dbReference>
<dbReference type="EMBL" id="CP095074">
    <property type="protein sequence ID" value="UOQ92240.1"/>
    <property type="molecule type" value="Genomic_DNA"/>
</dbReference>
<keyword evidence="1" id="KW-1133">Transmembrane helix</keyword>
<organism evidence="2 3">
    <name type="scientific">Halobacillus shinanisalinarum</name>
    <dbReference type="NCBI Taxonomy" id="2932258"/>
    <lineage>
        <taxon>Bacteria</taxon>
        <taxon>Bacillati</taxon>
        <taxon>Bacillota</taxon>
        <taxon>Bacilli</taxon>
        <taxon>Bacillales</taxon>
        <taxon>Bacillaceae</taxon>
        <taxon>Halobacillus</taxon>
    </lineage>
</organism>
<reference evidence="2 3" key="1">
    <citation type="submission" date="2022-04" db="EMBL/GenBank/DDBJ databases">
        <title>Halobacillus sp. isolated from saltern.</title>
        <authorList>
            <person name="Won M."/>
            <person name="Lee C.-M."/>
            <person name="Woen H.-Y."/>
            <person name="Kwon S.-W."/>
        </authorList>
    </citation>
    <scope>NUCLEOTIDE SEQUENCE [LARGE SCALE GENOMIC DNA]</scope>
    <source>
        <strain evidence="2 3">SSTM10-2</strain>
    </source>
</reference>
<evidence type="ECO:0000313" key="3">
    <source>
        <dbReference type="Proteomes" id="UP000831880"/>
    </source>
</evidence>
<dbReference type="InterPro" id="IPR025018">
    <property type="entry name" value="DUF3953"/>
</dbReference>
<evidence type="ECO:0000256" key="1">
    <source>
        <dbReference type="SAM" id="Phobius"/>
    </source>
</evidence>
<evidence type="ECO:0000313" key="2">
    <source>
        <dbReference type="EMBL" id="UOQ92240.1"/>
    </source>
</evidence>
<dbReference type="Proteomes" id="UP000831880">
    <property type="component" value="Chromosome"/>
</dbReference>
<name>A0ABY4GWZ3_9BACI</name>
<feature type="transmembrane region" description="Helical" evidence="1">
    <location>
        <begin position="29"/>
        <end position="47"/>
    </location>
</feature>
<feature type="transmembrane region" description="Helical" evidence="1">
    <location>
        <begin position="54"/>
        <end position="74"/>
    </location>
</feature>
<dbReference type="Pfam" id="PF13129">
    <property type="entry name" value="DUF3953"/>
    <property type="match status" value="1"/>
</dbReference>